<feature type="compositionally biased region" description="Polar residues" evidence="5">
    <location>
        <begin position="1"/>
        <end position="18"/>
    </location>
</feature>
<evidence type="ECO:0000259" key="6">
    <source>
        <dbReference type="PROSITE" id="PS51387"/>
    </source>
</evidence>
<feature type="region of interest" description="Disordered" evidence="5">
    <location>
        <begin position="1"/>
        <end position="20"/>
    </location>
</feature>
<dbReference type="InterPro" id="IPR050416">
    <property type="entry name" value="FAD-linked_Oxidoreductase"/>
</dbReference>
<dbReference type="InterPro" id="IPR006094">
    <property type="entry name" value="Oxid_FAD_bind_N"/>
</dbReference>
<keyword evidence="2" id="KW-0285">Flavoprotein</keyword>
<dbReference type="InterPro" id="IPR036188">
    <property type="entry name" value="FAD/NAD-bd_sf"/>
</dbReference>
<keyword evidence="3" id="KW-0274">FAD</keyword>
<evidence type="ECO:0000256" key="1">
    <source>
        <dbReference type="ARBA" id="ARBA00005466"/>
    </source>
</evidence>
<dbReference type="Gene3D" id="3.50.50.60">
    <property type="entry name" value="FAD/NAD(P)-binding domain"/>
    <property type="match status" value="1"/>
</dbReference>
<accession>A0A423W9L6</accession>
<dbReference type="InterPro" id="IPR036318">
    <property type="entry name" value="FAD-bd_PCMH-like_sf"/>
</dbReference>
<comment type="similarity">
    <text evidence="1">Belongs to the oxygen-dependent FAD-linked oxidoreductase family.</text>
</comment>
<dbReference type="STRING" id="1230097.A0A423W9L6"/>
<dbReference type="SUPFAM" id="SSF51905">
    <property type="entry name" value="FAD/NAD(P)-binding domain"/>
    <property type="match status" value="1"/>
</dbReference>
<dbReference type="Pfam" id="PF01565">
    <property type="entry name" value="FAD_binding_4"/>
    <property type="match status" value="1"/>
</dbReference>
<evidence type="ECO:0000256" key="5">
    <source>
        <dbReference type="SAM" id="MobiDB-lite"/>
    </source>
</evidence>
<evidence type="ECO:0000313" key="8">
    <source>
        <dbReference type="Proteomes" id="UP000285146"/>
    </source>
</evidence>
<dbReference type="InParanoid" id="A0A423W9L6"/>
<gene>
    <name evidence="7" type="ORF">VPNG_08362</name>
</gene>
<dbReference type="Proteomes" id="UP000285146">
    <property type="component" value="Unassembled WGS sequence"/>
</dbReference>
<dbReference type="GO" id="GO:0071949">
    <property type="term" value="F:FAD binding"/>
    <property type="evidence" value="ECO:0007669"/>
    <property type="project" value="InterPro"/>
</dbReference>
<comment type="caution">
    <text evidence="7">The sequence shown here is derived from an EMBL/GenBank/DDBJ whole genome shotgun (WGS) entry which is preliminary data.</text>
</comment>
<keyword evidence="4" id="KW-0560">Oxidoreductase</keyword>
<dbReference type="Pfam" id="PF01266">
    <property type="entry name" value="DAO"/>
    <property type="match status" value="1"/>
</dbReference>
<keyword evidence="8" id="KW-1185">Reference proteome</keyword>
<feature type="domain" description="FAD-binding PCMH-type" evidence="6">
    <location>
        <begin position="520"/>
        <end position="699"/>
    </location>
</feature>
<evidence type="ECO:0000256" key="4">
    <source>
        <dbReference type="ARBA" id="ARBA00023002"/>
    </source>
</evidence>
<dbReference type="InterPro" id="IPR016166">
    <property type="entry name" value="FAD-bd_PCMH"/>
</dbReference>
<dbReference type="PANTHER" id="PTHR42973">
    <property type="entry name" value="BINDING OXIDOREDUCTASE, PUTATIVE (AFU_ORTHOLOGUE AFUA_1G17690)-RELATED"/>
    <property type="match status" value="1"/>
</dbReference>
<dbReference type="GO" id="GO:0016491">
    <property type="term" value="F:oxidoreductase activity"/>
    <property type="evidence" value="ECO:0007669"/>
    <property type="project" value="UniProtKB-KW"/>
</dbReference>
<dbReference type="EMBL" id="LKEB01000057">
    <property type="protein sequence ID" value="ROW00055.1"/>
    <property type="molecule type" value="Genomic_DNA"/>
</dbReference>
<evidence type="ECO:0000256" key="2">
    <source>
        <dbReference type="ARBA" id="ARBA00022630"/>
    </source>
</evidence>
<dbReference type="SUPFAM" id="SSF56176">
    <property type="entry name" value="FAD-binding/transporter-associated domain-like"/>
    <property type="match status" value="1"/>
</dbReference>
<evidence type="ECO:0000256" key="3">
    <source>
        <dbReference type="ARBA" id="ARBA00022827"/>
    </source>
</evidence>
<dbReference type="InterPro" id="IPR016169">
    <property type="entry name" value="FAD-bd_PCMH_sub2"/>
</dbReference>
<dbReference type="PROSITE" id="PS51387">
    <property type="entry name" value="FAD_PCMH"/>
    <property type="match status" value="1"/>
</dbReference>
<organism evidence="7 8">
    <name type="scientific">Cytospora leucostoma</name>
    <dbReference type="NCBI Taxonomy" id="1230097"/>
    <lineage>
        <taxon>Eukaryota</taxon>
        <taxon>Fungi</taxon>
        <taxon>Dikarya</taxon>
        <taxon>Ascomycota</taxon>
        <taxon>Pezizomycotina</taxon>
        <taxon>Sordariomycetes</taxon>
        <taxon>Sordariomycetidae</taxon>
        <taxon>Diaporthales</taxon>
        <taxon>Cytosporaceae</taxon>
        <taxon>Cytospora</taxon>
    </lineage>
</organism>
<dbReference type="Gene3D" id="3.30.465.10">
    <property type="match status" value="1"/>
</dbReference>
<evidence type="ECO:0000313" key="7">
    <source>
        <dbReference type="EMBL" id="ROW00055.1"/>
    </source>
</evidence>
<protein>
    <recommendedName>
        <fullName evidence="6">FAD-binding PCMH-type domain-containing protein</fullName>
    </recommendedName>
</protein>
<reference evidence="7 8" key="1">
    <citation type="submission" date="2015-09" db="EMBL/GenBank/DDBJ databases">
        <title>Host preference determinants of Valsa canker pathogens revealed by comparative genomics.</title>
        <authorList>
            <person name="Yin Z."/>
            <person name="Huang L."/>
        </authorList>
    </citation>
    <scope>NUCLEOTIDE SEQUENCE [LARGE SCALE GENOMIC DNA]</scope>
    <source>
        <strain evidence="7 8">SXYLt</strain>
    </source>
</reference>
<dbReference type="OrthoDB" id="429143at2759"/>
<dbReference type="AlphaFoldDB" id="A0A423W9L6"/>
<dbReference type="InterPro" id="IPR006076">
    <property type="entry name" value="FAD-dep_OxRdtase"/>
</dbReference>
<name>A0A423W9L6_9PEZI</name>
<sequence length="973" mass="105377">MTVQQIDVGSTSVDQNTPGHGLPVADPCLSFWQQTTRSFPHLNANAETPLPSTTKYLVLGSGISGALTAFELIHSAGVAADDVLVLEAREAASGASSRNAGHVRPDAFRGFQVYRRVHGTEQALKIIANERDVLRKVDEFVRKHDVGCDFDLTTTFDVCLTPEFAEFNARSFQEYEQAGGDVSHVRFYEGEEAKQKTGVEDAVSAYEWPAGSSHPAKLAQFLLGQSIAKGARLFTHCPALKVTKSATVDGHWDVETPRGTITAEKVVHCTNAFVGHLLPQLAPYVTPNRAQAHLFVPLSGLSGDKILQSTMSLRHSLHHFYSVMQRKADGLFILGAPRKSPYLSREAAQSIFTTDDTTFNEEVVADAVGHFLQSFPVCEKHDWRHGEGLQHSWTGIIGMTTDSVPFVGKLDSLPGQYVCAGFNGHGMARIFNCAPGVVKIIQGAEWSETGLPECFNVAEERLRRLANGPKIFIETMAAGPAWSQAVTDGVQAALQGRNILHFPGSPEFSDSEAVYFTAAAQGVRSAAVARPTSTDDVSALLKALRRHLPADVPVAVRGGGHATYGGMAKAAAGVTIDIRGLRGVEVLPDGSHVRIGAGENWSSVYAALEAHKPPMTTVGGRMPTVGVAGFLLGGGISTLSSRYGFGADVVSAWEVVTASGDIVRASRDDEATADLWDALRGGSTNFGIVTAVEMACIPHPAIYRATHAFYLPMARQATLKALVNMGLEPSPGDGQPINHSIWCISHFMGMKFINAMLTTTGSPEEVDMRDWLRVWGRLPLTGKLKATSHGDWIVEYGKLVPANGSRTLDKTITVKMDLDLLNDLVDLWYVSNDKIRRRVSGLMNTLVFQPLSVGMLETACRTAPSRPSSTTSQGLDANDGPLVVIEICATWKKADDDEFMEKAVAEFLRDCVALAQQRGLAHRFIFANYAWPTDAVMKGYGEERLAVLRNVAQKWDPEGFFQTQFVGGFKLAK</sequence>
<dbReference type="Gene3D" id="3.30.9.10">
    <property type="entry name" value="D-Amino Acid Oxidase, subunit A, domain 2"/>
    <property type="match status" value="1"/>
</dbReference>
<proteinExistence type="inferred from homology"/>
<dbReference type="PANTHER" id="PTHR42973:SF22">
    <property type="entry name" value="FAD-BINDING PCMH-TYPE DOMAIN-CONTAINING PROTEIN-RELATED"/>
    <property type="match status" value="1"/>
</dbReference>